<keyword evidence="2" id="KW-0732">Signal</keyword>
<evidence type="ECO:0000313" key="3">
    <source>
        <dbReference type="EMBL" id="AIQ65092.1"/>
    </source>
</evidence>
<accession>A0A089LW03</accession>
<gene>
    <name evidence="3" type="ORF">PSTEL_20170</name>
</gene>
<evidence type="ECO:0008006" key="5">
    <source>
        <dbReference type="Google" id="ProtNLM"/>
    </source>
</evidence>
<organism evidence="3 4">
    <name type="scientific">Paenibacillus stellifer</name>
    <dbReference type="NCBI Taxonomy" id="169760"/>
    <lineage>
        <taxon>Bacteria</taxon>
        <taxon>Bacillati</taxon>
        <taxon>Bacillota</taxon>
        <taxon>Bacilli</taxon>
        <taxon>Bacillales</taxon>
        <taxon>Paenibacillaceae</taxon>
        <taxon>Paenibacillus</taxon>
    </lineage>
</organism>
<dbReference type="RefSeq" id="WP_038697878.1">
    <property type="nucleotide sequence ID" value="NZ_CP009286.1"/>
</dbReference>
<dbReference type="Proteomes" id="UP000029507">
    <property type="component" value="Chromosome"/>
</dbReference>
<feature type="compositionally biased region" description="Polar residues" evidence="1">
    <location>
        <begin position="50"/>
        <end position="62"/>
    </location>
</feature>
<feature type="signal peptide" evidence="2">
    <location>
        <begin position="1"/>
        <end position="19"/>
    </location>
</feature>
<dbReference type="OrthoDB" id="1797983at2"/>
<keyword evidence="4" id="KW-1185">Reference proteome</keyword>
<proteinExistence type="predicted"/>
<reference evidence="3 4" key="1">
    <citation type="submission" date="2014-08" db="EMBL/GenBank/DDBJ databases">
        <title>Comparative genomics of the Paenibacillus odorifer group.</title>
        <authorList>
            <person name="den Bakker H.C."/>
            <person name="Tsai Y.-C."/>
            <person name="Martin N."/>
            <person name="Korlach J."/>
            <person name="Wiedmann M."/>
        </authorList>
    </citation>
    <scope>NUCLEOTIDE SEQUENCE [LARGE SCALE GENOMIC DNA]</scope>
    <source>
        <strain evidence="3 4">DSM 14472</strain>
    </source>
</reference>
<evidence type="ECO:0000256" key="1">
    <source>
        <dbReference type="SAM" id="MobiDB-lite"/>
    </source>
</evidence>
<dbReference type="PROSITE" id="PS51257">
    <property type="entry name" value="PROKAR_LIPOPROTEIN"/>
    <property type="match status" value="1"/>
</dbReference>
<evidence type="ECO:0000256" key="2">
    <source>
        <dbReference type="SAM" id="SignalP"/>
    </source>
</evidence>
<dbReference type="AlphaFoldDB" id="A0A089LW03"/>
<dbReference type="KEGG" id="pste:PSTEL_20170"/>
<sequence>MSKKGTSFLILAVLTIVLAGCAASPEIASEGPNAEVAGSPNPVTEAGPSVQPSNESATSANPSAEAEASIKPLDKEKPPLPLIRSGETDLSMYQSTYCWGSMCADYIGAEEQLKGKTPNVLPAGAVVEVRFPYDPAPSSVRLMQYKSGSITEIPLSDGTFHAPDEPGVYAYSVSAFWGLEDGVTSLGDTMVVFSIEVK</sequence>
<feature type="region of interest" description="Disordered" evidence="1">
    <location>
        <begin position="29"/>
        <end position="85"/>
    </location>
</feature>
<dbReference type="HOGENOM" id="CLU_1376987_0_0_9"/>
<evidence type="ECO:0000313" key="4">
    <source>
        <dbReference type="Proteomes" id="UP000029507"/>
    </source>
</evidence>
<protein>
    <recommendedName>
        <fullName evidence="5">Lipoprotein</fullName>
    </recommendedName>
</protein>
<name>A0A089LW03_9BACL</name>
<dbReference type="EMBL" id="CP009286">
    <property type="protein sequence ID" value="AIQ65092.1"/>
    <property type="molecule type" value="Genomic_DNA"/>
</dbReference>
<feature type="chain" id="PRO_5038871799" description="Lipoprotein" evidence="2">
    <location>
        <begin position="20"/>
        <end position="198"/>
    </location>
</feature>